<reference evidence="1" key="2">
    <citation type="journal article" date="2015" name="Fish Shellfish Immunol.">
        <title>Early steps in the European eel (Anguilla anguilla)-Vibrio vulnificus interaction in the gills: Role of the RtxA13 toxin.</title>
        <authorList>
            <person name="Callol A."/>
            <person name="Pajuelo D."/>
            <person name="Ebbesson L."/>
            <person name="Teles M."/>
            <person name="MacKenzie S."/>
            <person name="Amaro C."/>
        </authorList>
    </citation>
    <scope>NUCLEOTIDE SEQUENCE</scope>
</reference>
<name>A0A0E9VF74_ANGAN</name>
<evidence type="ECO:0000313" key="1">
    <source>
        <dbReference type="EMBL" id="JAH75833.1"/>
    </source>
</evidence>
<dbReference type="EMBL" id="GBXM01032744">
    <property type="protein sequence ID" value="JAH75833.1"/>
    <property type="molecule type" value="Transcribed_RNA"/>
</dbReference>
<proteinExistence type="predicted"/>
<reference evidence="1" key="1">
    <citation type="submission" date="2014-11" db="EMBL/GenBank/DDBJ databases">
        <authorList>
            <person name="Amaro Gonzalez C."/>
        </authorList>
    </citation>
    <scope>NUCLEOTIDE SEQUENCE</scope>
</reference>
<protein>
    <submittedName>
        <fullName evidence="1">Uncharacterized protein</fullName>
    </submittedName>
</protein>
<sequence>MLMSQSLQVIESSGVLEH</sequence>
<accession>A0A0E9VF74</accession>
<organism evidence="1">
    <name type="scientific">Anguilla anguilla</name>
    <name type="common">European freshwater eel</name>
    <name type="synonym">Muraena anguilla</name>
    <dbReference type="NCBI Taxonomy" id="7936"/>
    <lineage>
        <taxon>Eukaryota</taxon>
        <taxon>Metazoa</taxon>
        <taxon>Chordata</taxon>
        <taxon>Craniata</taxon>
        <taxon>Vertebrata</taxon>
        <taxon>Euteleostomi</taxon>
        <taxon>Actinopterygii</taxon>
        <taxon>Neopterygii</taxon>
        <taxon>Teleostei</taxon>
        <taxon>Anguilliformes</taxon>
        <taxon>Anguillidae</taxon>
        <taxon>Anguilla</taxon>
    </lineage>
</organism>
<dbReference type="AlphaFoldDB" id="A0A0E9VF74"/>